<dbReference type="PATRIC" id="fig|1056511.3.peg.594"/>
<protein>
    <submittedName>
        <fullName evidence="2">Uncharacterized protein</fullName>
    </submittedName>
</protein>
<comment type="caution">
    <text evidence="2">The sequence shown here is derived from an EMBL/GenBank/DDBJ whole genome shotgun (WGS) entry which is preliminary data.</text>
</comment>
<dbReference type="Proteomes" id="UP000011134">
    <property type="component" value="Unassembled WGS sequence"/>
</dbReference>
<organism evidence="2 3">
    <name type="scientific">Photobacterium marinum</name>
    <dbReference type="NCBI Taxonomy" id="1056511"/>
    <lineage>
        <taxon>Bacteria</taxon>
        <taxon>Pseudomonadati</taxon>
        <taxon>Pseudomonadota</taxon>
        <taxon>Gammaproteobacteria</taxon>
        <taxon>Vibrionales</taxon>
        <taxon>Vibrionaceae</taxon>
        <taxon>Photobacterium</taxon>
    </lineage>
</organism>
<dbReference type="EMBL" id="AMZO01000002">
    <property type="protein sequence ID" value="ELR67591.1"/>
    <property type="molecule type" value="Genomic_DNA"/>
</dbReference>
<accession>L8JFF2</accession>
<sequence>MRGSFFVTSYPSINLAEEVRKSREREKASDNDEINGVRNKPNGGDK</sequence>
<name>L8JFF2_9GAMM</name>
<dbReference type="AlphaFoldDB" id="L8JFF2"/>
<evidence type="ECO:0000313" key="2">
    <source>
        <dbReference type="EMBL" id="ELR67591.1"/>
    </source>
</evidence>
<feature type="compositionally biased region" description="Basic and acidic residues" evidence="1">
    <location>
        <begin position="18"/>
        <end position="30"/>
    </location>
</feature>
<reference evidence="2 3" key="1">
    <citation type="submission" date="2012-12" db="EMBL/GenBank/DDBJ databases">
        <title>Genome Assembly of Photobacterium sp. AK15.</title>
        <authorList>
            <person name="Khatri I."/>
            <person name="Vaidya B."/>
            <person name="Srinivas T.N.R."/>
            <person name="Subramanian S."/>
            <person name="Pinnaka A."/>
        </authorList>
    </citation>
    <scope>NUCLEOTIDE SEQUENCE [LARGE SCALE GENOMIC DNA]</scope>
    <source>
        <strain evidence="2 3">AK15</strain>
    </source>
</reference>
<keyword evidence="3" id="KW-1185">Reference proteome</keyword>
<gene>
    <name evidence="2" type="ORF">C942_01521</name>
</gene>
<evidence type="ECO:0000313" key="3">
    <source>
        <dbReference type="Proteomes" id="UP000011134"/>
    </source>
</evidence>
<evidence type="ECO:0000256" key="1">
    <source>
        <dbReference type="SAM" id="MobiDB-lite"/>
    </source>
</evidence>
<feature type="region of interest" description="Disordered" evidence="1">
    <location>
        <begin position="18"/>
        <end position="46"/>
    </location>
</feature>
<proteinExistence type="predicted"/>